<evidence type="ECO:0000313" key="3">
    <source>
        <dbReference type="Proteomes" id="UP000243884"/>
    </source>
</evidence>
<sequence>MSTPPQLTERQELVVWLHHTKGINQLKKYSYIYYVSKRMKYAIVYIDADQQEELTKKLQKIKCVRQVDPSPRQDLSMNFDDVLSVVAARATSTDNN</sequence>
<protein>
    <submittedName>
        <fullName evidence="2">Uncharacterized protein YlbG, UPF0298 family</fullName>
    </submittedName>
</protein>
<dbReference type="STRING" id="371602.SAMN04487984_0215"/>
<accession>A0A1W1Y419</accession>
<dbReference type="Proteomes" id="UP000243884">
    <property type="component" value="Unassembled WGS sequence"/>
</dbReference>
<name>A0A1W1Y419_9LACT</name>
<dbReference type="PIRSF" id="PIRSF031653">
    <property type="entry name" value="UCP031653"/>
    <property type="match status" value="1"/>
</dbReference>
<proteinExistence type="predicted"/>
<keyword evidence="3" id="KW-1185">Reference proteome</keyword>
<evidence type="ECO:0000313" key="2">
    <source>
        <dbReference type="EMBL" id="SMC30581.1"/>
    </source>
</evidence>
<dbReference type="AlphaFoldDB" id="A0A1W1Y419"/>
<dbReference type="OrthoDB" id="2990788at2"/>
<dbReference type="InterPro" id="IPR016979">
    <property type="entry name" value="DUF2129"/>
</dbReference>
<gene>
    <name evidence="2" type="ORF">SAMN04487984_0215</name>
</gene>
<dbReference type="RefSeq" id="WP_084097822.1">
    <property type="nucleotide sequence ID" value="NZ_FWXK01000001.1"/>
</dbReference>
<reference evidence="3" key="1">
    <citation type="submission" date="2017-04" db="EMBL/GenBank/DDBJ databases">
        <authorList>
            <person name="Varghese N."/>
            <person name="Submissions S."/>
        </authorList>
    </citation>
    <scope>NUCLEOTIDE SEQUENCE [LARGE SCALE GENOMIC DNA]</scope>
    <source>
        <strain evidence="3">DSM 21500</strain>
    </source>
</reference>
<evidence type="ECO:0000256" key="1">
    <source>
        <dbReference type="ARBA" id="ARBA00022490"/>
    </source>
</evidence>
<organism evidence="2 3">
    <name type="scientific">Aerococcus suis</name>
    <dbReference type="NCBI Taxonomy" id="371602"/>
    <lineage>
        <taxon>Bacteria</taxon>
        <taxon>Bacillati</taxon>
        <taxon>Bacillota</taxon>
        <taxon>Bacilli</taxon>
        <taxon>Lactobacillales</taxon>
        <taxon>Aerococcaceae</taxon>
        <taxon>Aerococcus</taxon>
    </lineage>
</organism>
<dbReference type="Pfam" id="PF09902">
    <property type="entry name" value="DUF2129"/>
    <property type="match status" value="1"/>
</dbReference>
<dbReference type="EMBL" id="FWXK01000001">
    <property type="protein sequence ID" value="SMC30581.1"/>
    <property type="molecule type" value="Genomic_DNA"/>
</dbReference>
<keyword evidence="1" id="KW-0963">Cytoplasm</keyword>